<comment type="function">
    <text evidence="7">Binds to the 23S rRNA.</text>
</comment>
<dbReference type="Gene3D" id="3.10.430.100">
    <property type="entry name" value="Ribosomal protein L9, C-terminal domain"/>
    <property type="match status" value="1"/>
</dbReference>
<dbReference type="Pfam" id="PF01281">
    <property type="entry name" value="Ribosomal_L9_N"/>
    <property type="match status" value="1"/>
</dbReference>
<dbReference type="SUPFAM" id="SSF55658">
    <property type="entry name" value="L9 N-domain-like"/>
    <property type="match status" value="1"/>
</dbReference>
<evidence type="ECO:0000259" key="8">
    <source>
        <dbReference type="PROSITE" id="PS00651"/>
    </source>
</evidence>
<dbReference type="InterPro" id="IPR020594">
    <property type="entry name" value="Ribosomal_bL9_bac/chp"/>
</dbReference>
<dbReference type="NCBIfam" id="TIGR00158">
    <property type="entry name" value="L9"/>
    <property type="match status" value="1"/>
</dbReference>
<dbReference type="GO" id="GO:0003735">
    <property type="term" value="F:structural constituent of ribosome"/>
    <property type="evidence" value="ECO:0007669"/>
    <property type="project" value="InterPro"/>
</dbReference>
<keyword evidence="10" id="KW-1185">Reference proteome</keyword>
<evidence type="ECO:0000256" key="5">
    <source>
        <dbReference type="ARBA" id="ARBA00023274"/>
    </source>
</evidence>
<keyword evidence="5 7" id="KW-0687">Ribonucleoprotein</keyword>
<dbReference type="InterPro" id="IPR020069">
    <property type="entry name" value="Ribosomal_bL9_C"/>
</dbReference>
<organism evidence="9 10">
    <name type="scientific">Cyclonatronum proteinivorum</name>
    <dbReference type="NCBI Taxonomy" id="1457365"/>
    <lineage>
        <taxon>Bacteria</taxon>
        <taxon>Pseudomonadati</taxon>
        <taxon>Balneolota</taxon>
        <taxon>Balneolia</taxon>
        <taxon>Balneolales</taxon>
        <taxon>Cyclonatronaceae</taxon>
        <taxon>Cyclonatronum</taxon>
    </lineage>
</organism>
<dbReference type="EMBL" id="CP027806">
    <property type="protein sequence ID" value="AXJ01916.1"/>
    <property type="molecule type" value="Genomic_DNA"/>
</dbReference>
<sequence>MKLILKQDVEKLGAAGEIVTVKDGYGRNYLVPQGYAVLATPGAVRAVQEEARQKARKADATKAQAEEVARQISETSLTISVTAGEDGKIFGTVTNQMLGDALTDKGFNIDRRKITIDTDVKNLGEFTATIDLHTEVKATLKFWVVKED</sequence>
<dbReference type="OrthoDB" id="9788336at2"/>
<dbReference type="RefSeq" id="WP_114985059.1">
    <property type="nucleotide sequence ID" value="NZ_CP027806.1"/>
</dbReference>
<evidence type="ECO:0000256" key="4">
    <source>
        <dbReference type="ARBA" id="ARBA00022980"/>
    </source>
</evidence>
<evidence type="ECO:0000313" key="9">
    <source>
        <dbReference type="EMBL" id="AXJ01916.1"/>
    </source>
</evidence>
<dbReference type="InterPro" id="IPR036935">
    <property type="entry name" value="Ribosomal_bL9_N_sf"/>
</dbReference>
<keyword evidence="3 7" id="KW-0694">RNA-binding</keyword>
<dbReference type="Proteomes" id="UP000254808">
    <property type="component" value="Chromosome"/>
</dbReference>
<dbReference type="SUPFAM" id="SSF55653">
    <property type="entry name" value="Ribosomal protein L9 C-domain"/>
    <property type="match status" value="1"/>
</dbReference>
<dbReference type="PANTHER" id="PTHR21368">
    <property type="entry name" value="50S RIBOSOMAL PROTEIN L9"/>
    <property type="match status" value="1"/>
</dbReference>
<dbReference type="AlphaFoldDB" id="A0A345UN64"/>
<dbReference type="Pfam" id="PF03948">
    <property type="entry name" value="Ribosomal_L9_C"/>
    <property type="match status" value="1"/>
</dbReference>
<evidence type="ECO:0000256" key="3">
    <source>
        <dbReference type="ARBA" id="ARBA00022884"/>
    </source>
</evidence>
<dbReference type="GO" id="GO:0006412">
    <property type="term" value="P:translation"/>
    <property type="evidence" value="ECO:0007669"/>
    <property type="project" value="UniProtKB-UniRule"/>
</dbReference>
<evidence type="ECO:0000256" key="7">
    <source>
        <dbReference type="HAMAP-Rule" id="MF_00503"/>
    </source>
</evidence>
<dbReference type="GO" id="GO:0005840">
    <property type="term" value="C:ribosome"/>
    <property type="evidence" value="ECO:0007669"/>
    <property type="project" value="UniProtKB-KW"/>
</dbReference>
<dbReference type="KEGG" id="cprv:CYPRO_2674"/>
<dbReference type="InterPro" id="IPR000244">
    <property type="entry name" value="Ribosomal_bL9"/>
</dbReference>
<gene>
    <name evidence="7" type="primary">rplI</name>
    <name evidence="9" type="ORF">CYPRO_2674</name>
</gene>
<keyword evidence="2 7" id="KW-0699">rRNA-binding</keyword>
<name>A0A345UN64_9BACT</name>
<protein>
    <recommendedName>
        <fullName evidence="6 7">Large ribosomal subunit protein bL9</fullName>
    </recommendedName>
</protein>
<evidence type="ECO:0000256" key="6">
    <source>
        <dbReference type="ARBA" id="ARBA00035292"/>
    </source>
</evidence>
<dbReference type="Gene3D" id="3.40.5.10">
    <property type="entry name" value="Ribosomal protein L9, N-terminal domain"/>
    <property type="match status" value="1"/>
</dbReference>
<dbReference type="InterPro" id="IPR036791">
    <property type="entry name" value="Ribosomal_bL9_C_sf"/>
</dbReference>
<dbReference type="HAMAP" id="MF_00503">
    <property type="entry name" value="Ribosomal_bL9"/>
    <property type="match status" value="1"/>
</dbReference>
<dbReference type="PROSITE" id="PS00651">
    <property type="entry name" value="RIBOSOMAL_L9"/>
    <property type="match status" value="1"/>
</dbReference>
<dbReference type="GO" id="GO:0019843">
    <property type="term" value="F:rRNA binding"/>
    <property type="evidence" value="ECO:0007669"/>
    <property type="project" value="UniProtKB-UniRule"/>
</dbReference>
<dbReference type="FunFam" id="3.40.5.10:FF:000003">
    <property type="entry name" value="50S ribosomal protein L9"/>
    <property type="match status" value="1"/>
</dbReference>
<comment type="similarity">
    <text evidence="1 7">Belongs to the bacterial ribosomal protein bL9 family.</text>
</comment>
<proteinExistence type="inferred from homology"/>
<dbReference type="GO" id="GO:1990904">
    <property type="term" value="C:ribonucleoprotein complex"/>
    <property type="evidence" value="ECO:0007669"/>
    <property type="project" value="UniProtKB-KW"/>
</dbReference>
<evidence type="ECO:0000256" key="2">
    <source>
        <dbReference type="ARBA" id="ARBA00022730"/>
    </source>
</evidence>
<keyword evidence="4 7" id="KW-0689">Ribosomal protein</keyword>
<evidence type="ECO:0000256" key="1">
    <source>
        <dbReference type="ARBA" id="ARBA00010605"/>
    </source>
</evidence>
<dbReference type="InterPro" id="IPR009027">
    <property type="entry name" value="Ribosomal_bL9/RNase_H1_N"/>
</dbReference>
<accession>A0A345UN64</accession>
<dbReference type="InterPro" id="IPR020070">
    <property type="entry name" value="Ribosomal_bL9_N"/>
</dbReference>
<feature type="domain" description="Ribosomal protein L9" evidence="8">
    <location>
        <begin position="13"/>
        <end position="40"/>
    </location>
</feature>
<evidence type="ECO:0000313" key="10">
    <source>
        <dbReference type="Proteomes" id="UP000254808"/>
    </source>
</evidence>
<reference evidence="9 10" key="1">
    <citation type="submission" date="2018-03" db="EMBL/GenBank/DDBJ databases">
        <title>Phenotypic and genomic properties of Cyclonatronum proteinivorum gen. nov., sp. nov., a haloalkaliphilic bacteroidete from soda lakes possessing Na+-translocating rhodopsin.</title>
        <authorList>
            <person name="Toshchakov S.V."/>
            <person name="Korzhenkov A."/>
            <person name="Samarov N.I."/>
            <person name="Kublanov I.V."/>
            <person name="Muntyan M.S."/>
            <person name="Sorokin D.Y."/>
        </authorList>
    </citation>
    <scope>NUCLEOTIDE SEQUENCE [LARGE SCALE GENOMIC DNA]</scope>
    <source>
        <strain evidence="9 10">Omega</strain>
    </source>
</reference>